<gene>
    <name evidence="2" type="ORF">DFH07DRAFT_768889</name>
</gene>
<reference evidence="2" key="1">
    <citation type="submission" date="2023-03" db="EMBL/GenBank/DDBJ databases">
        <title>Massive genome expansion in bonnet fungi (Mycena s.s.) driven by repeated elements and novel gene families across ecological guilds.</title>
        <authorList>
            <consortium name="Lawrence Berkeley National Laboratory"/>
            <person name="Harder C.B."/>
            <person name="Miyauchi S."/>
            <person name="Viragh M."/>
            <person name="Kuo A."/>
            <person name="Thoen E."/>
            <person name="Andreopoulos B."/>
            <person name="Lu D."/>
            <person name="Skrede I."/>
            <person name="Drula E."/>
            <person name="Henrissat B."/>
            <person name="Morin E."/>
            <person name="Kohler A."/>
            <person name="Barry K."/>
            <person name="LaButti K."/>
            <person name="Morin E."/>
            <person name="Salamov A."/>
            <person name="Lipzen A."/>
            <person name="Mereny Z."/>
            <person name="Hegedus B."/>
            <person name="Baldrian P."/>
            <person name="Stursova M."/>
            <person name="Weitz H."/>
            <person name="Taylor A."/>
            <person name="Grigoriev I.V."/>
            <person name="Nagy L.G."/>
            <person name="Martin F."/>
            <person name="Kauserud H."/>
        </authorList>
    </citation>
    <scope>NUCLEOTIDE SEQUENCE</scope>
    <source>
        <strain evidence="2">CBHHK188m</strain>
    </source>
</reference>
<protein>
    <submittedName>
        <fullName evidence="2">Uncharacterized protein</fullName>
    </submittedName>
</protein>
<dbReference type="Proteomes" id="UP001215280">
    <property type="component" value="Unassembled WGS sequence"/>
</dbReference>
<keyword evidence="3" id="KW-1185">Reference proteome</keyword>
<comment type="caution">
    <text evidence="2">The sequence shown here is derived from an EMBL/GenBank/DDBJ whole genome shotgun (WGS) entry which is preliminary data.</text>
</comment>
<evidence type="ECO:0000313" key="3">
    <source>
        <dbReference type="Proteomes" id="UP001215280"/>
    </source>
</evidence>
<sequence length="188" mass="19148">MFGRVRRSVTAVVVVVRKAGCGNPHVGEGLGAGTEARAAPAPVPGGEPPETASGEGRMRRTATRIPGRASVRWEEPGVGGEARTRALADEALAGWEGQSVGAEARRGRAARERATLAGRLFFFWGGGARRPEGRSAGRGGEVAHGNPDAGEGVGKVVLGGTRVPPRSRWRVPAPAGAQTDSSGATGGT</sequence>
<organism evidence="2 3">
    <name type="scientific">Mycena maculata</name>
    <dbReference type="NCBI Taxonomy" id="230809"/>
    <lineage>
        <taxon>Eukaryota</taxon>
        <taxon>Fungi</taxon>
        <taxon>Dikarya</taxon>
        <taxon>Basidiomycota</taxon>
        <taxon>Agaricomycotina</taxon>
        <taxon>Agaricomycetes</taxon>
        <taxon>Agaricomycetidae</taxon>
        <taxon>Agaricales</taxon>
        <taxon>Marasmiineae</taxon>
        <taxon>Mycenaceae</taxon>
        <taxon>Mycena</taxon>
    </lineage>
</organism>
<proteinExistence type="predicted"/>
<feature type="compositionally biased region" description="Polar residues" evidence="1">
    <location>
        <begin position="178"/>
        <end position="188"/>
    </location>
</feature>
<evidence type="ECO:0000313" key="2">
    <source>
        <dbReference type="EMBL" id="KAJ7769618.1"/>
    </source>
</evidence>
<dbReference type="AlphaFoldDB" id="A0AAD7JQ59"/>
<accession>A0AAD7JQ59</accession>
<feature type="region of interest" description="Disordered" evidence="1">
    <location>
        <begin position="27"/>
        <end position="59"/>
    </location>
</feature>
<evidence type="ECO:0000256" key="1">
    <source>
        <dbReference type="SAM" id="MobiDB-lite"/>
    </source>
</evidence>
<name>A0AAD7JQ59_9AGAR</name>
<feature type="region of interest" description="Disordered" evidence="1">
    <location>
        <begin position="129"/>
        <end position="188"/>
    </location>
</feature>
<dbReference type="EMBL" id="JARJLG010000025">
    <property type="protein sequence ID" value="KAJ7769618.1"/>
    <property type="molecule type" value="Genomic_DNA"/>
</dbReference>